<dbReference type="Pfam" id="PF01532">
    <property type="entry name" value="Glyco_hydro_47"/>
    <property type="match status" value="1"/>
</dbReference>
<comment type="subcellular location">
    <subcellularLocation>
        <location evidence="1">Endoplasmic reticulum</location>
    </subcellularLocation>
</comment>
<dbReference type="GO" id="GO:0005509">
    <property type="term" value="F:calcium ion binding"/>
    <property type="evidence" value="ECO:0007669"/>
    <property type="project" value="InterPro"/>
</dbReference>
<dbReference type="AlphaFoldDB" id="A0A1D2VK11"/>
<feature type="chain" id="PRO_5008910532" description="alpha-1,2-Mannosidase" evidence="8">
    <location>
        <begin position="20"/>
        <end position="807"/>
    </location>
</feature>
<evidence type="ECO:0000256" key="1">
    <source>
        <dbReference type="ARBA" id="ARBA00004240"/>
    </source>
</evidence>
<dbReference type="InterPro" id="IPR001382">
    <property type="entry name" value="Glyco_hydro_47"/>
</dbReference>
<keyword evidence="3" id="KW-0256">Endoplasmic reticulum</keyword>
<dbReference type="Proteomes" id="UP000095038">
    <property type="component" value="Unassembled WGS sequence"/>
</dbReference>
<feature type="active site" description="Proton donor" evidence="5">
    <location>
        <position position="146"/>
    </location>
</feature>
<dbReference type="GO" id="GO:1900103">
    <property type="term" value="P:positive regulation of endoplasmic reticulum unfolded protein response"/>
    <property type="evidence" value="ECO:0007669"/>
    <property type="project" value="EnsemblFungi"/>
</dbReference>
<dbReference type="GO" id="GO:0005975">
    <property type="term" value="P:carbohydrate metabolic process"/>
    <property type="evidence" value="ECO:0007669"/>
    <property type="project" value="InterPro"/>
</dbReference>
<evidence type="ECO:0000256" key="3">
    <source>
        <dbReference type="ARBA" id="ARBA00022824"/>
    </source>
</evidence>
<evidence type="ECO:0000256" key="8">
    <source>
        <dbReference type="SAM" id="SignalP"/>
    </source>
</evidence>
<dbReference type="InterPro" id="IPR044674">
    <property type="entry name" value="EDEM1/2/3"/>
</dbReference>
<feature type="active site" evidence="5">
    <location>
        <position position="289"/>
    </location>
</feature>
<dbReference type="FunCoup" id="A0A1D2VK11">
    <property type="interactions" value="516"/>
</dbReference>
<dbReference type="GO" id="GO:0044322">
    <property type="term" value="C:endoplasmic reticulum quality control compartment"/>
    <property type="evidence" value="ECO:0007669"/>
    <property type="project" value="GOC"/>
</dbReference>
<name>A0A1D2VK11_9ASCO</name>
<accession>A0A1D2VK11</accession>
<evidence type="ECO:0000313" key="10">
    <source>
        <dbReference type="Proteomes" id="UP000095038"/>
    </source>
</evidence>
<keyword evidence="10" id="KW-1185">Reference proteome</keyword>
<dbReference type="GO" id="GO:1904380">
    <property type="term" value="P:endoplasmic reticulum mannose trimming"/>
    <property type="evidence" value="ECO:0007669"/>
    <property type="project" value="EnsemblFungi"/>
</dbReference>
<keyword evidence="6" id="KW-0106">Calcium</keyword>
<feature type="signal peptide" evidence="8">
    <location>
        <begin position="1"/>
        <end position="19"/>
    </location>
</feature>
<keyword evidence="6" id="KW-0479">Metal-binding</keyword>
<evidence type="ECO:0000256" key="5">
    <source>
        <dbReference type="PIRSR" id="PIRSR601382-1"/>
    </source>
</evidence>
<proteinExistence type="inferred from homology"/>
<dbReference type="GeneID" id="30964065"/>
<dbReference type="InParanoid" id="A0A1D2VK11"/>
<feature type="active site" evidence="5">
    <location>
        <position position="411"/>
    </location>
</feature>
<dbReference type="STRING" id="1344418.A0A1D2VK11"/>
<evidence type="ECO:0000256" key="7">
    <source>
        <dbReference type="RuleBase" id="RU361193"/>
    </source>
</evidence>
<evidence type="ECO:0000256" key="2">
    <source>
        <dbReference type="ARBA" id="ARBA00007658"/>
    </source>
</evidence>
<dbReference type="InterPro" id="IPR036026">
    <property type="entry name" value="Seven-hairpin_glycosidases"/>
</dbReference>
<dbReference type="PRINTS" id="PR00747">
    <property type="entry name" value="GLYHDRLASE47"/>
</dbReference>
<sequence length="807" mass="93562">MFFFFSCFLGFWCFKLSVSLHVGSNVPNTFDDANDTLLQSSSFTKEHLDFLKNETKDLFYHAWNSYMTHGFPHDEVLPISCQPYGPNGNINDINRNDVLGNFSITLLDNLDTFVILDDFENFNRSIHLVKQYIKNFDLDSTIQVFEVSIRALGGLLSAHLYASNRKRGFQIDNYDGFLLNLAYDLGKRLLPAFNTNTGIPYPRINLRSGIKNIPKKLLIETCTAGAGSPILEMTLLSKLTGDPIFEQVSKLAFLSLWESRTDINLLPMSLDPMKGVWLDSISGIGASIDSFYEYALKGAILFNDDELMSIWDQSYNALTIHLKRDWFFSNVDSNTGFYLTSWIDSLSGFFPGLQVLDGKLNDAIRLHTMYLKLWNTFGGIPERWNYFNDENEQFNGPDYQIALEWYPLRPEFIESSYYLYRSTRDPIYLQIGTRVLKDFKERFKVRCGFATIKDVRNGLKEDRMESFVMSETLKYLYLLFDDENDINKDNSNIIFSTEAHPLWLDNKFINSLKESLKNSSFDGINYRKLQFFETISDKYQNVKQLQNDYKKNLTKMIGFISTSDDNDNNKTVNKRLEECEISPFSGSDNGIYSNMLGWNDLFDIDLRFGEQLKQPNYLKRIGYGSIELEKNFYDRWSSNDYYCKRDYNTDFVEYLFGKKESIKNSQVSIIDEPEIENIISILRDGDFWIPKLDGVRMKVEKLSAGRVDSENRIIKTQMINDFYQSLEISTEEEEPRTRYDNGICLLDEDPKILKIRTVNGIKVPHDSVVWIDSSNLFELGLLLSLTKKGYLKINSNPVVNMMVWENA</sequence>
<dbReference type="InterPro" id="IPR012341">
    <property type="entry name" value="6hp_glycosidase-like_sf"/>
</dbReference>
<keyword evidence="4" id="KW-0325">Glycoprotein</keyword>
<keyword evidence="8" id="KW-0732">Signal</keyword>
<comment type="similarity">
    <text evidence="2 7">Belongs to the glycosyl hydrolase 47 family.</text>
</comment>
<evidence type="ECO:0000256" key="6">
    <source>
        <dbReference type="PIRSR" id="PIRSR601382-2"/>
    </source>
</evidence>
<protein>
    <recommendedName>
        <fullName evidence="7">alpha-1,2-Mannosidase</fullName>
        <ecNumber evidence="7">3.2.1.-</ecNumber>
    </recommendedName>
</protein>
<comment type="cofactor">
    <cofactor evidence="6">
        <name>Ca(2+)</name>
        <dbReference type="ChEBI" id="CHEBI:29108"/>
    </cofactor>
</comment>
<dbReference type="SUPFAM" id="SSF48225">
    <property type="entry name" value="Seven-hairpin glycosidases"/>
    <property type="match status" value="1"/>
</dbReference>
<organism evidence="9 10">
    <name type="scientific">Ascoidea rubescens DSM 1968</name>
    <dbReference type="NCBI Taxonomy" id="1344418"/>
    <lineage>
        <taxon>Eukaryota</taxon>
        <taxon>Fungi</taxon>
        <taxon>Dikarya</taxon>
        <taxon>Ascomycota</taxon>
        <taxon>Saccharomycotina</taxon>
        <taxon>Saccharomycetes</taxon>
        <taxon>Ascoideaceae</taxon>
        <taxon>Ascoidea</taxon>
    </lineage>
</organism>
<dbReference type="EC" id="3.2.1.-" evidence="7"/>
<dbReference type="GO" id="GO:0097466">
    <property type="term" value="P:ubiquitin-dependent glycoprotein ERAD pathway"/>
    <property type="evidence" value="ECO:0007669"/>
    <property type="project" value="EnsemblFungi"/>
</dbReference>
<feature type="binding site" evidence="6">
    <location>
        <position position="497"/>
    </location>
    <ligand>
        <name>Ca(2+)</name>
        <dbReference type="ChEBI" id="CHEBI:29108"/>
    </ligand>
</feature>
<keyword evidence="7 9" id="KW-0378">Hydrolase</keyword>
<dbReference type="RefSeq" id="XP_020048251.1">
    <property type="nucleotide sequence ID" value="XM_020190429.1"/>
</dbReference>
<keyword evidence="7" id="KW-0326">Glycosidase</keyword>
<evidence type="ECO:0000313" key="9">
    <source>
        <dbReference type="EMBL" id="ODV61944.1"/>
    </source>
</evidence>
<dbReference type="EMBL" id="KV454478">
    <property type="protein sequence ID" value="ODV61944.1"/>
    <property type="molecule type" value="Genomic_DNA"/>
</dbReference>
<dbReference type="OrthoDB" id="8118055at2759"/>
<dbReference type="PANTHER" id="PTHR45679:SF5">
    <property type="entry name" value="ER DEGRADATION-ENHANCING ALPHA-MANNOSIDASE-LIKE PROTEIN 1"/>
    <property type="match status" value="1"/>
</dbReference>
<dbReference type="GO" id="GO:0030246">
    <property type="term" value="F:carbohydrate binding"/>
    <property type="evidence" value="ECO:0007669"/>
    <property type="project" value="EnsemblFungi"/>
</dbReference>
<evidence type="ECO:0000256" key="4">
    <source>
        <dbReference type="ARBA" id="ARBA00023180"/>
    </source>
</evidence>
<dbReference type="PANTHER" id="PTHR45679">
    <property type="entry name" value="ER DEGRADATION-ENHANCING ALPHA-MANNOSIDASE-LIKE PROTEIN 2"/>
    <property type="match status" value="1"/>
</dbReference>
<dbReference type="GO" id="GO:0004571">
    <property type="term" value="F:mannosyl-oligosaccharide 1,2-alpha-mannosidase activity"/>
    <property type="evidence" value="ECO:0007669"/>
    <property type="project" value="EnsemblFungi"/>
</dbReference>
<dbReference type="Gene3D" id="1.50.10.10">
    <property type="match status" value="1"/>
</dbReference>
<dbReference type="GO" id="GO:0106055">
    <property type="term" value="C:mannosyl-oligosaccharide 1,2-alpha-mannosidase complex"/>
    <property type="evidence" value="ECO:0007669"/>
    <property type="project" value="EnsemblFungi"/>
</dbReference>
<dbReference type="GO" id="GO:0016020">
    <property type="term" value="C:membrane"/>
    <property type="evidence" value="ECO:0007669"/>
    <property type="project" value="InterPro"/>
</dbReference>
<reference evidence="10" key="1">
    <citation type="submission" date="2016-05" db="EMBL/GenBank/DDBJ databases">
        <title>Comparative genomics of biotechnologically important yeasts.</title>
        <authorList>
            <consortium name="DOE Joint Genome Institute"/>
            <person name="Riley R."/>
            <person name="Haridas S."/>
            <person name="Wolfe K.H."/>
            <person name="Lopes M.R."/>
            <person name="Hittinger C.T."/>
            <person name="Goker M."/>
            <person name="Salamov A."/>
            <person name="Wisecaver J."/>
            <person name="Long T.M."/>
            <person name="Aerts A.L."/>
            <person name="Barry K."/>
            <person name="Choi C."/>
            <person name="Clum A."/>
            <person name="Coughlan A.Y."/>
            <person name="Deshpande S."/>
            <person name="Douglass A.P."/>
            <person name="Hanson S.J."/>
            <person name="Klenk H.-P."/>
            <person name="Labutti K."/>
            <person name="Lapidus A."/>
            <person name="Lindquist E."/>
            <person name="Lipzen A."/>
            <person name="Meier-Kolthoff J.P."/>
            <person name="Ohm R.A."/>
            <person name="Otillar R.P."/>
            <person name="Pangilinan J."/>
            <person name="Peng Y."/>
            <person name="Rokas A."/>
            <person name="Rosa C.A."/>
            <person name="Scheuner C."/>
            <person name="Sibirny A.A."/>
            <person name="Slot J.C."/>
            <person name="Stielow J.B."/>
            <person name="Sun H."/>
            <person name="Kurtzman C.P."/>
            <person name="Blackwell M."/>
            <person name="Grigoriev I.V."/>
            <person name="Jeffries T.W."/>
        </authorList>
    </citation>
    <scope>NUCLEOTIDE SEQUENCE [LARGE SCALE GENOMIC DNA]</scope>
    <source>
        <strain evidence="10">DSM 1968</strain>
    </source>
</reference>
<feature type="active site" description="Proton donor" evidence="5">
    <location>
        <position position="382"/>
    </location>
</feature>
<gene>
    <name evidence="9" type="ORF">ASCRUDRAFT_33418</name>
</gene>